<dbReference type="Gene3D" id="3.40.50.1820">
    <property type="entry name" value="alpha/beta hydrolase"/>
    <property type="match status" value="1"/>
</dbReference>
<accession>A0A9D2NBA0</accession>
<dbReference type="Proteomes" id="UP000823849">
    <property type="component" value="Unassembled WGS sequence"/>
</dbReference>
<dbReference type="EMBL" id="DWWU01000029">
    <property type="protein sequence ID" value="HJC15516.1"/>
    <property type="molecule type" value="Genomic_DNA"/>
</dbReference>
<evidence type="ECO:0000313" key="2">
    <source>
        <dbReference type="Proteomes" id="UP000823849"/>
    </source>
</evidence>
<organism evidence="1 2">
    <name type="scientific">Candidatus Fusicatenibacter intestinigallinarum</name>
    <dbReference type="NCBI Taxonomy" id="2838598"/>
    <lineage>
        <taxon>Bacteria</taxon>
        <taxon>Bacillati</taxon>
        <taxon>Bacillota</taxon>
        <taxon>Clostridia</taxon>
        <taxon>Lachnospirales</taxon>
        <taxon>Lachnospiraceae</taxon>
        <taxon>Fusicatenibacter</taxon>
    </lineage>
</organism>
<dbReference type="InterPro" id="IPR029058">
    <property type="entry name" value="AB_hydrolase_fold"/>
</dbReference>
<gene>
    <name evidence="1" type="ORF">H9705_06785</name>
</gene>
<proteinExistence type="predicted"/>
<evidence type="ECO:0008006" key="3">
    <source>
        <dbReference type="Google" id="ProtNLM"/>
    </source>
</evidence>
<sequence length="82" mass="9514">MYCATRYDKYVPAINPIMIAGKMIEYDLPFELHLFQDGEHGMSVCNNLSSYNENAKNLNEANPNVSMWVPMCVNWINKLFHI</sequence>
<reference evidence="1" key="1">
    <citation type="journal article" date="2021" name="PeerJ">
        <title>Extensive microbial diversity within the chicken gut microbiome revealed by metagenomics and culture.</title>
        <authorList>
            <person name="Gilroy R."/>
            <person name="Ravi A."/>
            <person name="Getino M."/>
            <person name="Pursley I."/>
            <person name="Horton D.L."/>
            <person name="Alikhan N.F."/>
            <person name="Baker D."/>
            <person name="Gharbi K."/>
            <person name="Hall N."/>
            <person name="Watson M."/>
            <person name="Adriaenssens E.M."/>
            <person name="Foster-Nyarko E."/>
            <person name="Jarju S."/>
            <person name="Secka A."/>
            <person name="Antonio M."/>
            <person name="Oren A."/>
            <person name="Chaudhuri R.R."/>
            <person name="La Ragione R."/>
            <person name="Hildebrand F."/>
            <person name="Pallen M.J."/>
        </authorList>
    </citation>
    <scope>NUCLEOTIDE SEQUENCE</scope>
    <source>
        <strain evidence="1">CHK185-5351</strain>
    </source>
</reference>
<name>A0A9D2NBA0_9FIRM</name>
<evidence type="ECO:0000313" key="1">
    <source>
        <dbReference type="EMBL" id="HJC15516.1"/>
    </source>
</evidence>
<comment type="caution">
    <text evidence="1">The sequence shown here is derived from an EMBL/GenBank/DDBJ whole genome shotgun (WGS) entry which is preliminary data.</text>
</comment>
<reference evidence="1" key="2">
    <citation type="submission" date="2021-04" db="EMBL/GenBank/DDBJ databases">
        <authorList>
            <person name="Gilroy R."/>
        </authorList>
    </citation>
    <scope>NUCLEOTIDE SEQUENCE</scope>
    <source>
        <strain evidence="1">CHK185-5351</strain>
    </source>
</reference>
<protein>
    <recommendedName>
        <fullName evidence="3">Prolyl oligopeptidase family</fullName>
    </recommendedName>
</protein>
<dbReference type="AlphaFoldDB" id="A0A9D2NBA0"/>